<keyword evidence="2" id="KW-1185">Reference proteome</keyword>
<dbReference type="EMBL" id="CM045770">
    <property type="protein sequence ID" value="KAI7990360.1"/>
    <property type="molecule type" value="Genomic_DNA"/>
</dbReference>
<comment type="caution">
    <text evidence="1">The sequence shown here is derived from an EMBL/GenBank/DDBJ whole genome shotgun (WGS) entry which is preliminary data.</text>
</comment>
<organism evidence="1 2">
    <name type="scientific">Camellia lanceoleosa</name>
    <dbReference type="NCBI Taxonomy" id="1840588"/>
    <lineage>
        <taxon>Eukaryota</taxon>
        <taxon>Viridiplantae</taxon>
        <taxon>Streptophyta</taxon>
        <taxon>Embryophyta</taxon>
        <taxon>Tracheophyta</taxon>
        <taxon>Spermatophyta</taxon>
        <taxon>Magnoliopsida</taxon>
        <taxon>eudicotyledons</taxon>
        <taxon>Gunneridae</taxon>
        <taxon>Pentapetalae</taxon>
        <taxon>asterids</taxon>
        <taxon>Ericales</taxon>
        <taxon>Theaceae</taxon>
        <taxon>Camellia</taxon>
    </lineage>
</organism>
<evidence type="ECO:0000313" key="2">
    <source>
        <dbReference type="Proteomes" id="UP001060215"/>
    </source>
</evidence>
<reference evidence="1 2" key="1">
    <citation type="journal article" date="2022" name="Plant J.">
        <title>Chromosome-level genome of Camellia lanceoleosa provides a valuable resource for understanding genome evolution and self-incompatibility.</title>
        <authorList>
            <person name="Gong W."/>
            <person name="Xiao S."/>
            <person name="Wang L."/>
            <person name="Liao Z."/>
            <person name="Chang Y."/>
            <person name="Mo W."/>
            <person name="Hu G."/>
            <person name="Li W."/>
            <person name="Zhao G."/>
            <person name="Zhu H."/>
            <person name="Hu X."/>
            <person name="Ji K."/>
            <person name="Xiang X."/>
            <person name="Song Q."/>
            <person name="Yuan D."/>
            <person name="Jin S."/>
            <person name="Zhang L."/>
        </authorList>
    </citation>
    <scope>NUCLEOTIDE SEQUENCE [LARGE SCALE GENOMIC DNA]</scope>
    <source>
        <strain evidence="1">SQ_2022a</strain>
    </source>
</reference>
<protein>
    <submittedName>
        <fullName evidence="1">Protein MAINTENANCE OF MERISTEMS</fullName>
    </submittedName>
</protein>
<sequence length="447" mass="50723">GDSHTIHGYGNIAARDWYAELPDAVRQIMDQAEFGAFCKGLSRLTTSKPLLAALAERWWDTTDSFHLSATGDMTMTPYDFSMLTGIGVGGDPIPFDTDMDEWTATQIYLLGEVPPLARPDFVRYSWFEVQFRVQPALVEEAPMTQEAVERYACGFLMFLLGTTIFADRANTVPLCLLSALVDVTQILHYDWGGAALATLYGYMSSASRGSGQLLRGYWRAWELWVYAYFPRLAPVPDVETPLVIPFSCRFDVKCVRRPRESFIFFRRYFDTITPAEITWQPWASVPAEFRARFVGAEETTRFRLLLKGPVCRAWYLGERFLRQTLGLPKQIVSVHPPEHMRDTERFTSEQMADYTIGWDAIRFRGIGDYREYVQTYIMWPLSGGRRVERERPMAPAARAGAGAGVGAGASRRVRASSEYTRQSLELNASMIGMLKRTFDLLALYSIP</sequence>
<proteinExistence type="predicted"/>
<evidence type="ECO:0000313" key="1">
    <source>
        <dbReference type="EMBL" id="KAI7990360.1"/>
    </source>
</evidence>
<accession>A0ACC0FNT0</accession>
<feature type="non-terminal residue" evidence="1">
    <location>
        <position position="1"/>
    </location>
</feature>
<dbReference type="Proteomes" id="UP001060215">
    <property type="component" value="Chromosome 13"/>
</dbReference>
<gene>
    <name evidence="1" type="ORF">LOK49_LG12G01268</name>
</gene>
<name>A0ACC0FNT0_9ERIC</name>
<feature type="non-terminal residue" evidence="1">
    <location>
        <position position="447"/>
    </location>
</feature>